<evidence type="ECO:0000313" key="2">
    <source>
        <dbReference type="EMBL" id="KAK2955504.1"/>
    </source>
</evidence>
<accession>A0ABQ9XVI9</accession>
<feature type="compositionally biased region" description="Basic residues" evidence="1">
    <location>
        <begin position="13"/>
        <end position="23"/>
    </location>
</feature>
<comment type="caution">
    <text evidence="2">The sequence shown here is derived from an EMBL/GenBank/DDBJ whole genome shotgun (WGS) entry which is preliminary data.</text>
</comment>
<dbReference type="EMBL" id="JARBJD010000066">
    <property type="protein sequence ID" value="KAK2955504.1"/>
    <property type="molecule type" value="Genomic_DNA"/>
</dbReference>
<gene>
    <name evidence="2" type="ORF">BLNAU_9551</name>
</gene>
<evidence type="ECO:0000256" key="1">
    <source>
        <dbReference type="SAM" id="MobiDB-lite"/>
    </source>
</evidence>
<feature type="region of interest" description="Disordered" evidence="1">
    <location>
        <begin position="1"/>
        <end position="43"/>
    </location>
</feature>
<organism evidence="2 3">
    <name type="scientific">Blattamonas nauphoetae</name>
    <dbReference type="NCBI Taxonomy" id="2049346"/>
    <lineage>
        <taxon>Eukaryota</taxon>
        <taxon>Metamonada</taxon>
        <taxon>Preaxostyla</taxon>
        <taxon>Oxymonadida</taxon>
        <taxon>Blattamonas</taxon>
    </lineage>
</organism>
<protein>
    <submittedName>
        <fullName evidence="2">Uncharacterized protein</fullName>
    </submittedName>
</protein>
<keyword evidence="3" id="KW-1185">Reference proteome</keyword>
<dbReference type="Proteomes" id="UP001281761">
    <property type="component" value="Unassembled WGS sequence"/>
</dbReference>
<sequence length="136" mass="15542">MDVDPHQPITPHSPRRREKRKEKMKRDPIFRPNDASLPPKTFRQNPFHSEYSRLSASSAANGQFKHFVIIFGPLQQFISFDSSFTVLLSHSASRSPPSNRIHTITIDKQHFSEIWVASRRVTPFSATPPYSLATLG</sequence>
<reference evidence="2 3" key="1">
    <citation type="journal article" date="2022" name="bioRxiv">
        <title>Genomics of Preaxostyla Flagellates Illuminates Evolutionary Transitions and the Path Towards Mitochondrial Loss.</title>
        <authorList>
            <person name="Novak L.V.F."/>
            <person name="Treitli S.C."/>
            <person name="Pyrih J."/>
            <person name="Halakuc P."/>
            <person name="Pipaliya S.V."/>
            <person name="Vacek V."/>
            <person name="Brzon O."/>
            <person name="Soukal P."/>
            <person name="Eme L."/>
            <person name="Dacks J.B."/>
            <person name="Karnkowska A."/>
            <person name="Elias M."/>
            <person name="Hampl V."/>
        </authorList>
    </citation>
    <scope>NUCLEOTIDE SEQUENCE [LARGE SCALE GENOMIC DNA]</scope>
    <source>
        <strain evidence="2">NAU3</strain>
        <tissue evidence="2">Gut</tissue>
    </source>
</reference>
<evidence type="ECO:0000313" key="3">
    <source>
        <dbReference type="Proteomes" id="UP001281761"/>
    </source>
</evidence>
<proteinExistence type="predicted"/>
<name>A0ABQ9XVI9_9EUKA</name>